<protein>
    <submittedName>
        <fullName evidence="1">ATP10 protein</fullName>
    </submittedName>
</protein>
<evidence type="ECO:0000313" key="1">
    <source>
        <dbReference type="EMBL" id="GAP40951.1"/>
    </source>
</evidence>
<accession>A0A0S7BRI0</accession>
<dbReference type="Pfam" id="PF05176">
    <property type="entry name" value="ATP-synt_10"/>
    <property type="match status" value="1"/>
</dbReference>
<dbReference type="InterPro" id="IPR007849">
    <property type="entry name" value="ATP10"/>
</dbReference>
<reference evidence="1" key="1">
    <citation type="journal article" date="2015" name="Genome Announc.">
        <title>Draft Genome Sequence of Anaerolineae Strain TC1, a Novel Isolate from a Methanogenic Wastewater Treatment System.</title>
        <authorList>
            <person name="Matsuura N."/>
            <person name="Tourlousse D.M."/>
            <person name="Sun L."/>
            <person name="Toyonaga M."/>
            <person name="Kuroda K."/>
            <person name="Ohashi A."/>
            <person name="Cruz R."/>
            <person name="Yamaguchi T."/>
            <person name="Sekiguchi Y."/>
        </authorList>
    </citation>
    <scope>NUCLEOTIDE SEQUENCE [LARGE SCALE GENOMIC DNA]</scope>
    <source>
        <strain evidence="1">TC1</strain>
    </source>
</reference>
<dbReference type="OrthoDB" id="161480at2"/>
<proteinExistence type="predicted"/>
<evidence type="ECO:0000313" key="2">
    <source>
        <dbReference type="Proteomes" id="UP000053370"/>
    </source>
</evidence>
<organism evidence="1">
    <name type="scientific">Flexilinea flocculi</name>
    <dbReference type="NCBI Taxonomy" id="1678840"/>
    <lineage>
        <taxon>Bacteria</taxon>
        <taxon>Bacillati</taxon>
        <taxon>Chloroflexota</taxon>
        <taxon>Anaerolineae</taxon>
        <taxon>Anaerolineales</taxon>
        <taxon>Anaerolineaceae</taxon>
        <taxon>Flexilinea</taxon>
    </lineage>
</organism>
<dbReference type="EMBL" id="DF968181">
    <property type="protein sequence ID" value="GAP40951.1"/>
    <property type="molecule type" value="Genomic_DNA"/>
</dbReference>
<sequence length="152" mass="17656">MAFPTVNGSNLLRQKLSLPQDFQGRFNLIFVAFQQWQQREVDSWMALASELEEFFDGLAIYELPTIQNKNFFYKTLINEGMRAGIPNPKSREHTITLYLDKADFRSALEMNDEAHIYVLVIDQKGNEYFRTRGALNAGNEAVLRQTLEQLFQ</sequence>
<name>A0A0S7BRI0_9CHLR</name>
<keyword evidence="2" id="KW-1185">Reference proteome</keyword>
<dbReference type="AlphaFoldDB" id="A0A0S7BRI0"/>
<dbReference type="Proteomes" id="UP000053370">
    <property type="component" value="Unassembled WGS sequence"/>
</dbReference>
<gene>
    <name evidence="1" type="ORF">ATC1_13933</name>
</gene>